<reference evidence="2 3" key="1">
    <citation type="submission" date="2019-03" db="EMBL/GenBank/DDBJ databases">
        <title>Rhodosporidium diobovatum UCD-FST 08-225 genome sequencing, assembly, and annotation.</title>
        <authorList>
            <person name="Fakankun I.U."/>
            <person name="Fristensky B."/>
            <person name="Levin D.B."/>
        </authorList>
    </citation>
    <scope>NUCLEOTIDE SEQUENCE [LARGE SCALE GENOMIC DNA]</scope>
    <source>
        <strain evidence="2 3">UCD-FST 08-225</strain>
    </source>
</reference>
<evidence type="ECO:0000313" key="2">
    <source>
        <dbReference type="EMBL" id="TNY19346.1"/>
    </source>
</evidence>
<protein>
    <submittedName>
        <fullName evidence="2">Uncharacterized protein</fullName>
    </submittedName>
</protein>
<dbReference type="Proteomes" id="UP000311382">
    <property type="component" value="Unassembled WGS sequence"/>
</dbReference>
<evidence type="ECO:0000256" key="1">
    <source>
        <dbReference type="SAM" id="MobiDB-lite"/>
    </source>
</evidence>
<accession>A0A5C5FSZ2</accession>
<feature type="region of interest" description="Disordered" evidence="1">
    <location>
        <begin position="92"/>
        <end position="116"/>
    </location>
</feature>
<evidence type="ECO:0000313" key="3">
    <source>
        <dbReference type="Proteomes" id="UP000311382"/>
    </source>
</evidence>
<dbReference type="AlphaFoldDB" id="A0A5C5FSZ2"/>
<dbReference type="EMBL" id="SOZI01000099">
    <property type="protein sequence ID" value="TNY19346.1"/>
    <property type="molecule type" value="Genomic_DNA"/>
</dbReference>
<comment type="caution">
    <text evidence="2">The sequence shown here is derived from an EMBL/GenBank/DDBJ whole genome shotgun (WGS) entry which is preliminary data.</text>
</comment>
<sequence>MLCSGQARVTSYGPSKRSKSLADLAAFLPSLSAASLYLARRSFVSTLTRSPTANVSSSGTRALTCAVLRSLAAASLLRTARNVNLRASRSEWTSGTSLTPGERGETRGMKPRTASNGAVPVASLTPALMAYSVRPNLSRQPLWLVLTHPRRTCSTVLFVHSLHLLVLYTSFRWINLADCFDLHFWRSGCPWRLCARNGRPRLALRLRLPRMMLSPWIFARFGLTHLLPSASLTFCPKGHTLGAIDLDFGNCGFDGRDHDDQAEQAAAGGSLCACRQRGRPCEAAAKDKACAAQNKLKGMIRREKRQVEREELAQVDEKLL</sequence>
<proteinExistence type="predicted"/>
<keyword evidence="3" id="KW-1185">Reference proteome</keyword>
<organism evidence="2 3">
    <name type="scientific">Rhodotorula diobovata</name>
    <dbReference type="NCBI Taxonomy" id="5288"/>
    <lineage>
        <taxon>Eukaryota</taxon>
        <taxon>Fungi</taxon>
        <taxon>Dikarya</taxon>
        <taxon>Basidiomycota</taxon>
        <taxon>Pucciniomycotina</taxon>
        <taxon>Microbotryomycetes</taxon>
        <taxon>Sporidiobolales</taxon>
        <taxon>Sporidiobolaceae</taxon>
        <taxon>Rhodotorula</taxon>
    </lineage>
</organism>
<gene>
    <name evidence="2" type="ORF">DMC30DRAFT_400766</name>
</gene>
<name>A0A5C5FSZ2_9BASI</name>
<dbReference type="OrthoDB" id="3261136at2759"/>